<reference evidence="1" key="1">
    <citation type="journal article" date="2021" name="Viruses">
        <title>Genome Characterization of Bird-Related Rhabdoviruses Circulating in Africa.</title>
        <authorList>
            <person name="Luo D.-S."/>
            <person name="Zhou Z.-J."/>
            <person name="Ge X.-Y."/>
            <person name="Bourhy H."/>
            <person name="Shi Z.-L."/>
            <person name="Grandadam M."/>
            <person name="Dacheux L."/>
        </authorList>
    </citation>
    <scope>NUCLEOTIDE SEQUENCE</scope>
    <source>
        <strain evidence="1">0410RCA</strain>
    </source>
</reference>
<organism evidence="1 2">
    <name type="scientific">Nasoule virus</name>
    <dbReference type="NCBI Taxonomy" id="864695"/>
    <lineage>
        <taxon>Viruses</taxon>
        <taxon>Riboviria</taxon>
        <taxon>Orthornavirae</taxon>
        <taxon>Negarnaviricota</taxon>
        <taxon>Haploviricotina</taxon>
        <taxon>Monjiviricetes</taxon>
        <taxon>Mononegavirales</taxon>
        <taxon>Rhabdoviridae</taxon>
        <taxon>Alpharhabdovirinae</taxon>
        <taxon>Sunrhavirus</taxon>
        <taxon>Sunrhavirus nasoule</taxon>
    </lineage>
</organism>
<keyword evidence="2" id="KW-1185">Reference proteome</keyword>
<protein>
    <submittedName>
        <fullName evidence="1">Matrix</fullName>
    </submittedName>
</protein>
<proteinExistence type="predicted"/>
<dbReference type="GeneID" id="80539673"/>
<name>A0AAE8XDD2_9RHAB</name>
<sequence>MNFLRRLGGSSEEEYFDGNITARAVIEKSVELFARFSIEIRDHGVGPLHRDLVLVELLREYRGSSELSPLYWICLILTNGLWVKKKDGSGYGFRGAYKVKINSENLSVDRHYTYDRTFFMTVKSWTLSVTMEFSTKPAPTGFDPTNRIRKFMEEHNLHHSGINFREKIVIS</sequence>
<reference evidence="1" key="2">
    <citation type="submission" date="2021-01" db="EMBL/GenBank/DDBJ databases">
        <authorList>
            <person name="Luo D."/>
            <person name="Zhou Z."/>
            <person name="Ge X."/>
            <person name="Shi Z."/>
            <person name="Bourhy H."/>
            <person name="Marc G."/>
            <person name="Dacheux L."/>
        </authorList>
    </citation>
    <scope>NUCLEOTIDE SEQUENCE</scope>
    <source>
        <strain evidence="1">0410RCA</strain>
    </source>
</reference>
<dbReference type="RefSeq" id="YP_010800999.1">
    <property type="nucleotide sequence ID" value="NC_076933.1"/>
</dbReference>
<accession>A0AAE8XDD2</accession>
<dbReference type="Proteomes" id="UP000830428">
    <property type="component" value="Segment"/>
</dbReference>
<dbReference type="KEGG" id="vg:80539673"/>
<gene>
    <name evidence="1" type="primary">M</name>
</gene>
<evidence type="ECO:0000313" key="1">
    <source>
        <dbReference type="EMBL" id="UAU42862.1"/>
    </source>
</evidence>
<dbReference type="EMBL" id="MW491755">
    <property type="protein sequence ID" value="UAU42862.1"/>
    <property type="molecule type" value="Viral_cRNA"/>
</dbReference>
<evidence type="ECO:0000313" key="2">
    <source>
        <dbReference type="Proteomes" id="UP000830428"/>
    </source>
</evidence>